<evidence type="ECO:0000256" key="5">
    <source>
        <dbReference type="ARBA" id="ARBA00023163"/>
    </source>
</evidence>
<dbReference type="Pfam" id="PF04542">
    <property type="entry name" value="Sigma70_r2"/>
    <property type="match status" value="1"/>
</dbReference>
<dbReference type="GO" id="GO:0016987">
    <property type="term" value="F:sigma factor activity"/>
    <property type="evidence" value="ECO:0007669"/>
    <property type="project" value="UniProtKB-KW"/>
</dbReference>
<dbReference type="SUPFAM" id="SSF88946">
    <property type="entry name" value="Sigma2 domain of RNA polymerase sigma factors"/>
    <property type="match status" value="1"/>
</dbReference>
<dbReference type="Gene3D" id="1.10.10.10">
    <property type="entry name" value="Winged helix-like DNA-binding domain superfamily/Winged helix DNA-binding domain"/>
    <property type="match status" value="1"/>
</dbReference>
<dbReference type="GO" id="GO:0006352">
    <property type="term" value="P:DNA-templated transcription initiation"/>
    <property type="evidence" value="ECO:0007669"/>
    <property type="project" value="InterPro"/>
</dbReference>
<dbReference type="InterPro" id="IPR013325">
    <property type="entry name" value="RNA_pol_sigma_r2"/>
</dbReference>
<sequence length="229" mass="25261">MPVLRDVYRMLSDSEPDITAPAALPREQVFEELVRTHRGPLLSYATRLTGGDRGRAEDVVQETFLRAWHHLERLTTQPGSVHGWLRRVAHNLAVDGHRARQARPTELELTADHADIAMPWDTCEAVVLSVVVEEALRQVWPVHRSALVEVYLHGRTSEEAAARLGVPVGTVKSRVHYGRRALRQVADQLGLGPGHTAARPTSARAAVRSASTGHHSRRTCGGRRGTPTS</sequence>
<reference evidence="10" key="1">
    <citation type="submission" date="2015-11" db="EMBL/GenBank/DDBJ databases">
        <authorList>
            <person name="Varghese N."/>
        </authorList>
    </citation>
    <scope>NUCLEOTIDE SEQUENCE [LARGE SCALE GENOMIC DNA]</scope>
    <source>
        <strain evidence="10">DSM 45899</strain>
    </source>
</reference>
<dbReference type="NCBIfam" id="TIGR02937">
    <property type="entry name" value="sigma70-ECF"/>
    <property type="match status" value="1"/>
</dbReference>
<dbReference type="InterPro" id="IPR007627">
    <property type="entry name" value="RNA_pol_sigma70_r2"/>
</dbReference>
<protein>
    <submittedName>
        <fullName evidence="9">RNA polymerase sigma-70 factor, ECF subfamily</fullName>
    </submittedName>
</protein>
<keyword evidence="2" id="KW-0805">Transcription regulation</keyword>
<dbReference type="GO" id="GO:0003677">
    <property type="term" value="F:DNA binding"/>
    <property type="evidence" value="ECO:0007669"/>
    <property type="project" value="UniProtKB-KW"/>
</dbReference>
<comment type="similarity">
    <text evidence="1">Belongs to the sigma-70 factor family. ECF subfamily.</text>
</comment>
<dbReference type="InterPro" id="IPR014284">
    <property type="entry name" value="RNA_pol_sigma-70_dom"/>
</dbReference>
<dbReference type="InterPro" id="IPR007630">
    <property type="entry name" value="RNA_pol_sigma70_r4"/>
</dbReference>
<dbReference type="Proteomes" id="UP000198802">
    <property type="component" value="Unassembled WGS sequence"/>
</dbReference>
<dbReference type="PANTHER" id="PTHR43133:SF52">
    <property type="entry name" value="ECF RNA POLYMERASE SIGMA FACTOR SIGL"/>
    <property type="match status" value="1"/>
</dbReference>
<dbReference type="PANTHER" id="PTHR43133">
    <property type="entry name" value="RNA POLYMERASE ECF-TYPE SIGMA FACTO"/>
    <property type="match status" value="1"/>
</dbReference>
<feature type="region of interest" description="Disordered" evidence="6">
    <location>
        <begin position="190"/>
        <end position="229"/>
    </location>
</feature>
<evidence type="ECO:0000259" key="7">
    <source>
        <dbReference type="Pfam" id="PF04542"/>
    </source>
</evidence>
<feature type="domain" description="RNA polymerase sigma-70 region 4" evidence="8">
    <location>
        <begin position="138"/>
        <end position="184"/>
    </location>
</feature>
<dbReference type="Gene3D" id="1.10.1740.10">
    <property type="match status" value="1"/>
</dbReference>
<dbReference type="InterPro" id="IPR013324">
    <property type="entry name" value="RNA_pol_sigma_r3/r4-like"/>
</dbReference>
<evidence type="ECO:0000313" key="9">
    <source>
        <dbReference type="EMBL" id="CUU56054.1"/>
    </source>
</evidence>
<dbReference type="InterPro" id="IPR039425">
    <property type="entry name" value="RNA_pol_sigma-70-like"/>
</dbReference>
<evidence type="ECO:0000256" key="4">
    <source>
        <dbReference type="ARBA" id="ARBA00023125"/>
    </source>
</evidence>
<proteinExistence type="inferred from homology"/>
<dbReference type="CDD" id="cd06171">
    <property type="entry name" value="Sigma70_r4"/>
    <property type="match status" value="1"/>
</dbReference>
<evidence type="ECO:0000256" key="6">
    <source>
        <dbReference type="SAM" id="MobiDB-lite"/>
    </source>
</evidence>
<keyword evidence="5" id="KW-0804">Transcription</keyword>
<keyword evidence="3" id="KW-0731">Sigma factor</keyword>
<name>A0A0S4QNH4_9ACTN</name>
<gene>
    <name evidence="9" type="ORF">Ga0074812_106309</name>
</gene>
<dbReference type="EMBL" id="FAOZ01000006">
    <property type="protein sequence ID" value="CUU56054.1"/>
    <property type="molecule type" value="Genomic_DNA"/>
</dbReference>
<keyword evidence="4" id="KW-0238">DNA-binding</keyword>
<evidence type="ECO:0000256" key="3">
    <source>
        <dbReference type="ARBA" id="ARBA00023082"/>
    </source>
</evidence>
<evidence type="ECO:0000313" key="10">
    <source>
        <dbReference type="Proteomes" id="UP000198802"/>
    </source>
</evidence>
<dbReference type="AlphaFoldDB" id="A0A0S4QNH4"/>
<evidence type="ECO:0000259" key="8">
    <source>
        <dbReference type="Pfam" id="PF04545"/>
    </source>
</evidence>
<accession>A0A0S4QNH4</accession>
<evidence type="ECO:0000256" key="1">
    <source>
        <dbReference type="ARBA" id="ARBA00010641"/>
    </source>
</evidence>
<feature type="domain" description="RNA polymerase sigma-70 region 2" evidence="7">
    <location>
        <begin position="33"/>
        <end position="101"/>
    </location>
</feature>
<keyword evidence="10" id="KW-1185">Reference proteome</keyword>
<dbReference type="Pfam" id="PF04545">
    <property type="entry name" value="Sigma70_r4"/>
    <property type="match status" value="1"/>
</dbReference>
<dbReference type="InterPro" id="IPR036388">
    <property type="entry name" value="WH-like_DNA-bd_sf"/>
</dbReference>
<dbReference type="SUPFAM" id="SSF88659">
    <property type="entry name" value="Sigma3 and sigma4 domains of RNA polymerase sigma factors"/>
    <property type="match status" value="1"/>
</dbReference>
<evidence type="ECO:0000256" key="2">
    <source>
        <dbReference type="ARBA" id="ARBA00023015"/>
    </source>
</evidence>
<feature type="compositionally biased region" description="Low complexity" evidence="6">
    <location>
        <begin position="196"/>
        <end position="213"/>
    </location>
</feature>
<organism evidence="9 10">
    <name type="scientific">Parafrankia irregularis</name>
    <dbReference type="NCBI Taxonomy" id="795642"/>
    <lineage>
        <taxon>Bacteria</taxon>
        <taxon>Bacillati</taxon>
        <taxon>Actinomycetota</taxon>
        <taxon>Actinomycetes</taxon>
        <taxon>Frankiales</taxon>
        <taxon>Frankiaceae</taxon>
        <taxon>Parafrankia</taxon>
    </lineage>
</organism>